<dbReference type="OrthoDB" id="5574612at2759"/>
<evidence type="ECO:0000256" key="2">
    <source>
        <dbReference type="SAM" id="Phobius"/>
    </source>
</evidence>
<feature type="region of interest" description="Disordered" evidence="1">
    <location>
        <begin position="46"/>
        <end position="144"/>
    </location>
</feature>
<dbReference type="Proteomes" id="UP000193922">
    <property type="component" value="Unassembled WGS sequence"/>
</dbReference>
<feature type="compositionally biased region" description="Polar residues" evidence="1">
    <location>
        <begin position="197"/>
        <end position="211"/>
    </location>
</feature>
<keyword evidence="4" id="KW-1185">Reference proteome</keyword>
<protein>
    <submittedName>
        <fullName evidence="3">Uncharacterized protein</fullName>
    </submittedName>
</protein>
<dbReference type="AlphaFoldDB" id="A0A1Y1VW60"/>
<keyword evidence="2" id="KW-0472">Membrane</keyword>
<evidence type="ECO:0000313" key="3">
    <source>
        <dbReference type="EMBL" id="ORX65255.1"/>
    </source>
</evidence>
<name>A0A1Y1VW60_9FUNG</name>
<dbReference type="RefSeq" id="XP_040739564.1">
    <property type="nucleotide sequence ID" value="XM_040883183.1"/>
</dbReference>
<gene>
    <name evidence="3" type="ORF">DL89DRAFT_119354</name>
</gene>
<dbReference type="GeneID" id="63799831"/>
<dbReference type="STRING" id="61395.A0A1Y1VW60"/>
<evidence type="ECO:0000256" key="1">
    <source>
        <dbReference type="SAM" id="MobiDB-lite"/>
    </source>
</evidence>
<feature type="transmembrane region" description="Helical" evidence="2">
    <location>
        <begin position="375"/>
        <end position="396"/>
    </location>
</feature>
<sequence>MAGSGRVQADDNFDIDDWYDASRRSRGVSMMPASNPQLVNYQNMHVASPMPPQSRSNQQQQQRHPPQSNGYNVDSYYHGSHNGPPTSAQQLAGYYGGYGDNDNNDISYSNGHYDPVHYPGDRGPPRMQQQQQQQQYGRGPAPQAPTYQQITPTHGNYQSGVYPLGVAPPMNNGTRPSTGRSNMSMGYIAPDPGMESRPQTARSDKSTTPLNPNAVVLSNLPKGVKASSETRYSPPPPISTANTSSTLHSRHGNVSSPYSPAAPKYGASPSTEYLSTVKSQQPLLNSSHSHGHSDMTTVDLSNVRSGGGYQAPERPITSSTTRYNASQLARGKSVNDRYEQRKAGGDSGVGECCECCCGGCMRCACCSVCCCLGPIITWILVILVLVGIALALYFNWDKIIGAVKNKGAAAAASVASTAATPSAVPIPTTAPPAAPPAAATNAAAAAAAAAASAAGLPPEAVAAEAAIAAAATPA</sequence>
<comment type="caution">
    <text evidence="3">The sequence shown here is derived from an EMBL/GenBank/DDBJ whole genome shotgun (WGS) entry which is preliminary data.</text>
</comment>
<evidence type="ECO:0000313" key="4">
    <source>
        <dbReference type="Proteomes" id="UP000193922"/>
    </source>
</evidence>
<organism evidence="3 4">
    <name type="scientific">Linderina pennispora</name>
    <dbReference type="NCBI Taxonomy" id="61395"/>
    <lineage>
        <taxon>Eukaryota</taxon>
        <taxon>Fungi</taxon>
        <taxon>Fungi incertae sedis</taxon>
        <taxon>Zoopagomycota</taxon>
        <taxon>Kickxellomycotina</taxon>
        <taxon>Kickxellomycetes</taxon>
        <taxon>Kickxellales</taxon>
        <taxon>Kickxellaceae</taxon>
        <taxon>Linderina</taxon>
    </lineage>
</organism>
<feature type="compositionally biased region" description="Polar residues" evidence="1">
    <location>
        <begin position="239"/>
        <end position="258"/>
    </location>
</feature>
<dbReference type="EMBL" id="MCFD01000039">
    <property type="protein sequence ID" value="ORX65255.1"/>
    <property type="molecule type" value="Genomic_DNA"/>
</dbReference>
<accession>A0A1Y1VW60</accession>
<feature type="compositionally biased region" description="Low complexity" evidence="1">
    <location>
        <begin position="53"/>
        <end position="69"/>
    </location>
</feature>
<feature type="region of interest" description="Disordered" evidence="1">
    <location>
        <begin position="191"/>
        <end position="270"/>
    </location>
</feature>
<proteinExistence type="predicted"/>
<keyword evidence="2" id="KW-0812">Transmembrane</keyword>
<keyword evidence="2" id="KW-1133">Transmembrane helix</keyword>
<reference evidence="3 4" key="1">
    <citation type="submission" date="2016-07" db="EMBL/GenBank/DDBJ databases">
        <title>Pervasive Adenine N6-methylation of Active Genes in Fungi.</title>
        <authorList>
            <consortium name="DOE Joint Genome Institute"/>
            <person name="Mondo S.J."/>
            <person name="Dannebaum R.O."/>
            <person name="Kuo R.C."/>
            <person name="Labutti K."/>
            <person name="Haridas S."/>
            <person name="Kuo A."/>
            <person name="Salamov A."/>
            <person name="Ahrendt S.R."/>
            <person name="Lipzen A."/>
            <person name="Sullivan W."/>
            <person name="Andreopoulos W.B."/>
            <person name="Clum A."/>
            <person name="Lindquist E."/>
            <person name="Daum C."/>
            <person name="Ramamoorthy G.K."/>
            <person name="Gryganskyi A."/>
            <person name="Culley D."/>
            <person name="Magnuson J.K."/>
            <person name="James T.Y."/>
            <person name="O'Malley M.A."/>
            <person name="Stajich J.E."/>
            <person name="Spatafora J.W."/>
            <person name="Visel A."/>
            <person name="Grigoriev I.V."/>
        </authorList>
    </citation>
    <scope>NUCLEOTIDE SEQUENCE [LARGE SCALE GENOMIC DNA]</scope>
    <source>
        <strain evidence="3 4">ATCC 12442</strain>
    </source>
</reference>